<dbReference type="EMBL" id="CM046393">
    <property type="protein sequence ID" value="KAI8553219.1"/>
    <property type="molecule type" value="Genomic_DNA"/>
</dbReference>
<keyword evidence="2" id="KW-1185">Reference proteome</keyword>
<comment type="caution">
    <text evidence="1">The sequence shown here is derived from an EMBL/GenBank/DDBJ whole genome shotgun (WGS) entry which is preliminary data.</text>
</comment>
<evidence type="ECO:0000313" key="1">
    <source>
        <dbReference type="EMBL" id="KAI8553219.1"/>
    </source>
</evidence>
<protein>
    <submittedName>
        <fullName evidence="1">Uncharacterized protein</fullName>
    </submittedName>
</protein>
<organism evidence="1 2">
    <name type="scientific">Rhododendron molle</name>
    <name type="common">Chinese azalea</name>
    <name type="synonym">Azalea mollis</name>
    <dbReference type="NCBI Taxonomy" id="49168"/>
    <lineage>
        <taxon>Eukaryota</taxon>
        <taxon>Viridiplantae</taxon>
        <taxon>Streptophyta</taxon>
        <taxon>Embryophyta</taxon>
        <taxon>Tracheophyta</taxon>
        <taxon>Spermatophyta</taxon>
        <taxon>Magnoliopsida</taxon>
        <taxon>eudicotyledons</taxon>
        <taxon>Gunneridae</taxon>
        <taxon>Pentapetalae</taxon>
        <taxon>asterids</taxon>
        <taxon>Ericales</taxon>
        <taxon>Ericaceae</taxon>
        <taxon>Ericoideae</taxon>
        <taxon>Rhodoreae</taxon>
        <taxon>Rhododendron</taxon>
    </lineage>
</organism>
<proteinExistence type="predicted"/>
<reference evidence="1" key="1">
    <citation type="submission" date="2022-02" db="EMBL/GenBank/DDBJ databases">
        <title>Plant Genome Project.</title>
        <authorList>
            <person name="Zhang R.-G."/>
        </authorList>
    </citation>
    <scope>NUCLEOTIDE SEQUENCE</scope>
    <source>
        <strain evidence="1">AT1</strain>
    </source>
</reference>
<gene>
    <name evidence="1" type="ORF">RHMOL_Rhmol06G0327200</name>
</gene>
<sequence>MGNILLDCRSLMAELEAVSIKHVYCEANHCADALAKDASISVGDLYNLPLFS</sequence>
<name>A0ACC0NJZ6_RHOML</name>
<evidence type="ECO:0000313" key="2">
    <source>
        <dbReference type="Proteomes" id="UP001062846"/>
    </source>
</evidence>
<dbReference type="Proteomes" id="UP001062846">
    <property type="component" value="Chromosome 6"/>
</dbReference>
<accession>A0ACC0NJZ6</accession>